<keyword evidence="1" id="KW-0479">Metal-binding</keyword>
<dbReference type="InterPro" id="IPR051863">
    <property type="entry name" value="HIPP"/>
</dbReference>
<comment type="caution">
    <text evidence="4">The sequence shown here is derived from an EMBL/GenBank/DDBJ whole genome shotgun (WGS) entry which is preliminary data.</text>
</comment>
<evidence type="ECO:0000313" key="4">
    <source>
        <dbReference type="EMBL" id="KAK3189172.1"/>
    </source>
</evidence>
<gene>
    <name evidence="4" type="ORF">Dsin_028733</name>
</gene>
<dbReference type="Gene3D" id="3.30.70.100">
    <property type="match status" value="1"/>
</dbReference>
<dbReference type="PANTHER" id="PTHR45811">
    <property type="entry name" value="COPPER TRANSPORT PROTEIN FAMILY-RELATED"/>
    <property type="match status" value="1"/>
</dbReference>
<dbReference type="InterPro" id="IPR013087">
    <property type="entry name" value="Znf_C2H2_type"/>
</dbReference>
<dbReference type="PANTHER" id="PTHR45811:SF49">
    <property type="entry name" value="OS04G0667600 PROTEIN"/>
    <property type="match status" value="1"/>
</dbReference>
<dbReference type="GO" id="GO:0008270">
    <property type="term" value="F:zinc ion binding"/>
    <property type="evidence" value="ECO:0007669"/>
    <property type="project" value="UniProtKB-KW"/>
</dbReference>
<dbReference type="Proteomes" id="UP001281410">
    <property type="component" value="Unassembled WGS sequence"/>
</dbReference>
<protein>
    <recommendedName>
        <fullName evidence="3">C2H2-type domain-containing protein</fullName>
    </recommendedName>
</protein>
<name>A0AAD9ZSF0_9ROSI</name>
<keyword evidence="2" id="KW-0862">Zinc</keyword>
<sequence length="173" mass="19025">MFSSVRWFVKGYDKGKKKAMKAVSRLSGVESVSINSDNQKFTAIGAGIDAVLVVSKLRKIFCTEILSVGPVMSYDWIFIFNFLSMAQHHKYMAYDGLGKVEKRTVFDGFSSSLELNISSNNSVMVKREEGEGVGVVSGDGMRSRSCSGCGKQFSSWHALGGHKKSCLQSKKKN</sequence>
<dbReference type="PROSITE" id="PS50157">
    <property type="entry name" value="ZINC_FINGER_C2H2_2"/>
    <property type="match status" value="1"/>
</dbReference>
<organism evidence="4 5">
    <name type="scientific">Dipteronia sinensis</name>
    <dbReference type="NCBI Taxonomy" id="43782"/>
    <lineage>
        <taxon>Eukaryota</taxon>
        <taxon>Viridiplantae</taxon>
        <taxon>Streptophyta</taxon>
        <taxon>Embryophyta</taxon>
        <taxon>Tracheophyta</taxon>
        <taxon>Spermatophyta</taxon>
        <taxon>Magnoliopsida</taxon>
        <taxon>eudicotyledons</taxon>
        <taxon>Gunneridae</taxon>
        <taxon>Pentapetalae</taxon>
        <taxon>rosids</taxon>
        <taxon>malvids</taxon>
        <taxon>Sapindales</taxon>
        <taxon>Sapindaceae</taxon>
        <taxon>Hippocastanoideae</taxon>
        <taxon>Acereae</taxon>
        <taxon>Dipteronia</taxon>
    </lineage>
</organism>
<keyword evidence="5" id="KW-1185">Reference proteome</keyword>
<evidence type="ECO:0000256" key="2">
    <source>
        <dbReference type="PROSITE-ProRule" id="PRU00042"/>
    </source>
</evidence>
<evidence type="ECO:0000313" key="5">
    <source>
        <dbReference type="Proteomes" id="UP001281410"/>
    </source>
</evidence>
<feature type="domain" description="C2H2-type" evidence="3">
    <location>
        <begin position="144"/>
        <end position="173"/>
    </location>
</feature>
<proteinExistence type="predicted"/>
<evidence type="ECO:0000259" key="3">
    <source>
        <dbReference type="PROSITE" id="PS50157"/>
    </source>
</evidence>
<keyword evidence="2" id="KW-0863">Zinc-finger</keyword>
<dbReference type="AlphaFoldDB" id="A0AAD9ZSF0"/>
<accession>A0AAD9ZSF0</accession>
<reference evidence="4" key="1">
    <citation type="journal article" date="2023" name="Plant J.">
        <title>Genome sequences and population genomics provide insights into the demographic history, inbreeding, and mutation load of two 'living fossil' tree species of Dipteronia.</title>
        <authorList>
            <person name="Feng Y."/>
            <person name="Comes H.P."/>
            <person name="Chen J."/>
            <person name="Zhu S."/>
            <person name="Lu R."/>
            <person name="Zhang X."/>
            <person name="Li P."/>
            <person name="Qiu J."/>
            <person name="Olsen K.M."/>
            <person name="Qiu Y."/>
        </authorList>
    </citation>
    <scope>NUCLEOTIDE SEQUENCE</scope>
    <source>
        <strain evidence="4">NBL</strain>
    </source>
</reference>
<dbReference type="EMBL" id="JANJYJ010000009">
    <property type="protein sequence ID" value="KAK3189172.1"/>
    <property type="molecule type" value="Genomic_DNA"/>
</dbReference>
<evidence type="ECO:0000256" key="1">
    <source>
        <dbReference type="ARBA" id="ARBA00022723"/>
    </source>
</evidence>